<organism evidence="2 3">
    <name type="scientific">Acidicapsa dinghuensis</name>
    <dbReference type="NCBI Taxonomy" id="2218256"/>
    <lineage>
        <taxon>Bacteria</taxon>
        <taxon>Pseudomonadati</taxon>
        <taxon>Acidobacteriota</taxon>
        <taxon>Terriglobia</taxon>
        <taxon>Terriglobales</taxon>
        <taxon>Acidobacteriaceae</taxon>
        <taxon>Acidicapsa</taxon>
    </lineage>
</organism>
<sequence length="86" mass="9254">MHCCDTKLKPPRGLWRSAGSCVSSGVLLVLLPKCPMCIAAYLAVWAGASVAMPVAAHLRMAAEIVFAASLLFVAVRWMALRTRRIA</sequence>
<protein>
    <submittedName>
        <fullName evidence="2">Uncharacterized protein</fullName>
    </submittedName>
</protein>
<dbReference type="RefSeq" id="WP_263335134.1">
    <property type="nucleotide sequence ID" value="NZ_JAGSYH010000002.1"/>
</dbReference>
<comment type="caution">
    <text evidence="2">The sequence shown here is derived from an EMBL/GenBank/DDBJ whole genome shotgun (WGS) entry which is preliminary data.</text>
</comment>
<feature type="transmembrane region" description="Helical" evidence="1">
    <location>
        <begin position="64"/>
        <end position="80"/>
    </location>
</feature>
<dbReference type="EMBL" id="JBHSPH010000001">
    <property type="protein sequence ID" value="MFC5860779.1"/>
    <property type="molecule type" value="Genomic_DNA"/>
</dbReference>
<dbReference type="Proteomes" id="UP001596091">
    <property type="component" value="Unassembled WGS sequence"/>
</dbReference>
<keyword evidence="1" id="KW-0472">Membrane</keyword>
<keyword evidence="3" id="KW-1185">Reference proteome</keyword>
<gene>
    <name evidence="2" type="ORF">ACFPT7_00575</name>
</gene>
<keyword evidence="1" id="KW-1133">Transmembrane helix</keyword>
<accession>A0ABW1E8Y6</accession>
<reference evidence="3" key="1">
    <citation type="journal article" date="2019" name="Int. J. Syst. Evol. Microbiol.">
        <title>The Global Catalogue of Microorganisms (GCM) 10K type strain sequencing project: providing services to taxonomists for standard genome sequencing and annotation.</title>
        <authorList>
            <consortium name="The Broad Institute Genomics Platform"/>
            <consortium name="The Broad Institute Genome Sequencing Center for Infectious Disease"/>
            <person name="Wu L."/>
            <person name="Ma J."/>
        </authorList>
    </citation>
    <scope>NUCLEOTIDE SEQUENCE [LARGE SCALE GENOMIC DNA]</scope>
    <source>
        <strain evidence="3">JCM 4087</strain>
    </source>
</reference>
<evidence type="ECO:0000256" key="1">
    <source>
        <dbReference type="SAM" id="Phobius"/>
    </source>
</evidence>
<evidence type="ECO:0000313" key="2">
    <source>
        <dbReference type="EMBL" id="MFC5860779.1"/>
    </source>
</evidence>
<keyword evidence="1" id="KW-0812">Transmembrane</keyword>
<name>A0ABW1E8Y6_9BACT</name>
<evidence type="ECO:0000313" key="3">
    <source>
        <dbReference type="Proteomes" id="UP001596091"/>
    </source>
</evidence>
<proteinExistence type="predicted"/>